<name>A0A9Q8PK16_PASFU</name>
<keyword evidence="3" id="KW-1185">Reference proteome</keyword>
<dbReference type="EMBL" id="CP090173">
    <property type="protein sequence ID" value="UJO24074.1"/>
    <property type="molecule type" value="Genomic_DNA"/>
</dbReference>
<dbReference type="Proteomes" id="UP000756132">
    <property type="component" value="Chromosome 11"/>
</dbReference>
<sequence>MTIICHLGYVCAVFSPKTGQPPFKMADITADKDRIKRVADINNSTIAPETAWQYVYEPRENDDDHEDPTRNVDKELPRKS</sequence>
<feature type="compositionally biased region" description="Basic and acidic residues" evidence="1">
    <location>
        <begin position="67"/>
        <end position="80"/>
    </location>
</feature>
<feature type="region of interest" description="Disordered" evidence="1">
    <location>
        <begin position="57"/>
        <end position="80"/>
    </location>
</feature>
<dbReference type="AlphaFoldDB" id="A0A9Q8PK16"/>
<evidence type="ECO:0000313" key="3">
    <source>
        <dbReference type="Proteomes" id="UP000756132"/>
    </source>
</evidence>
<dbReference type="KEGG" id="ffu:CLAFUR5_13348"/>
<dbReference type="GeneID" id="71993226"/>
<dbReference type="RefSeq" id="XP_047768440.1">
    <property type="nucleotide sequence ID" value="XM_047912496.1"/>
</dbReference>
<accession>A0A9Q8PK16</accession>
<organism evidence="2 3">
    <name type="scientific">Passalora fulva</name>
    <name type="common">Tomato leaf mold</name>
    <name type="synonym">Cladosporium fulvum</name>
    <dbReference type="NCBI Taxonomy" id="5499"/>
    <lineage>
        <taxon>Eukaryota</taxon>
        <taxon>Fungi</taxon>
        <taxon>Dikarya</taxon>
        <taxon>Ascomycota</taxon>
        <taxon>Pezizomycotina</taxon>
        <taxon>Dothideomycetes</taxon>
        <taxon>Dothideomycetidae</taxon>
        <taxon>Mycosphaerellales</taxon>
        <taxon>Mycosphaerellaceae</taxon>
        <taxon>Fulvia</taxon>
    </lineage>
</organism>
<gene>
    <name evidence="2" type="ORF">CLAFUR5_13348</name>
</gene>
<proteinExistence type="predicted"/>
<reference evidence="2" key="2">
    <citation type="journal article" date="2022" name="Microb. Genom.">
        <title>A chromosome-scale genome assembly of the tomato pathogen Cladosporium fulvum reveals a compartmentalized genome architecture and the presence of a dispensable chromosome.</title>
        <authorList>
            <person name="Zaccaron A.Z."/>
            <person name="Chen L.H."/>
            <person name="Samaras A."/>
            <person name="Stergiopoulos I."/>
        </authorList>
    </citation>
    <scope>NUCLEOTIDE SEQUENCE</scope>
    <source>
        <strain evidence="2">Race5_Kim</strain>
    </source>
</reference>
<protein>
    <submittedName>
        <fullName evidence="2">Uncharacterized protein</fullName>
    </submittedName>
</protein>
<reference evidence="2" key="1">
    <citation type="submission" date="2021-12" db="EMBL/GenBank/DDBJ databases">
        <authorList>
            <person name="Zaccaron A."/>
            <person name="Stergiopoulos I."/>
        </authorList>
    </citation>
    <scope>NUCLEOTIDE SEQUENCE</scope>
    <source>
        <strain evidence="2">Race5_Kim</strain>
    </source>
</reference>
<evidence type="ECO:0000313" key="2">
    <source>
        <dbReference type="EMBL" id="UJO24074.1"/>
    </source>
</evidence>
<evidence type="ECO:0000256" key="1">
    <source>
        <dbReference type="SAM" id="MobiDB-lite"/>
    </source>
</evidence>